<organism evidence="1">
    <name type="scientific">marine sediment metagenome</name>
    <dbReference type="NCBI Taxonomy" id="412755"/>
    <lineage>
        <taxon>unclassified sequences</taxon>
        <taxon>metagenomes</taxon>
        <taxon>ecological metagenomes</taxon>
    </lineage>
</organism>
<proteinExistence type="predicted"/>
<reference evidence="1" key="1">
    <citation type="journal article" date="2014" name="Front. Microbiol.">
        <title>High frequency of phylogenetically diverse reductive dehalogenase-homologous genes in deep subseafloor sedimentary metagenomes.</title>
        <authorList>
            <person name="Kawai M."/>
            <person name="Futagami T."/>
            <person name="Toyoda A."/>
            <person name="Takaki Y."/>
            <person name="Nishi S."/>
            <person name="Hori S."/>
            <person name="Arai W."/>
            <person name="Tsubouchi T."/>
            <person name="Morono Y."/>
            <person name="Uchiyama I."/>
            <person name="Ito T."/>
            <person name="Fujiyama A."/>
            <person name="Inagaki F."/>
            <person name="Takami H."/>
        </authorList>
    </citation>
    <scope>NUCLEOTIDE SEQUENCE</scope>
    <source>
        <strain evidence="1">Expedition CK06-06</strain>
    </source>
</reference>
<evidence type="ECO:0000313" key="1">
    <source>
        <dbReference type="EMBL" id="GAI21900.1"/>
    </source>
</evidence>
<protein>
    <submittedName>
        <fullName evidence="1">Uncharacterized protein</fullName>
    </submittedName>
</protein>
<feature type="non-terminal residue" evidence="1">
    <location>
        <position position="1"/>
    </location>
</feature>
<dbReference type="EMBL" id="BARV01014678">
    <property type="protein sequence ID" value="GAI21900.1"/>
    <property type="molecule type" value="Genomic_DNA"/>
</dbReference>
<comment type="caution">
    <text evidence="1">The sequence shown here is derived from an EMBL/GenBank/DDBJ whole genome shotgun (WGS) entry which is preliminary data.</text>
</comment>
<dbReference type="AlphaFoldDB" id="X1N4W9"/>
<accession>X1N4W9</accession>
<sequence length="109" mass="12712">VEFTVNKNHDKLLDDLFCTKSISWEYEKEWRAIHSDAGTLFGYEADALRAIYFGPDIERQALEIICLIIQGQNPDVQFFKGKRSETKFRVEFSNFTYTSHTEAKRKGLV</sequence>
<name>X1N4W9_9ZZZZ</name>
<gene>
    <name evidence="1" type="ORF">S06H3_25495</name>
</gene>